<evidence type="ECO:0000313" key="3">
    <source>
        <dbReference type="Proteomes" id="UP000501891"/>
    </source>
</evidence>
<sequence>MPTNAEIAAQLLRDAADFFRQVGDQNAPIKPQMDHNARAFEVVADRLERSPTDEFAPGTLAANDGANGAG</sequence>
<dbReference type="KEGG" id="acru:HHL28_16210"/>
<reference evidence="2" key="1">
    <citation type="submission" date="2020-04" db="EMBL/GenBank/DDBJ databases">
        <title>A desert anoxygenic phototrophic bacterium fixes CO2 using RubisCO under aerobic conditions.</title>
        <authorList>
            <person name="Tang K."/>
        </authorList>
    </citation>
    <scope>NUCLEOTIDE SEQUENCE [LARGE SCALE GENOMIC DNA]</scope>
    <source>
        <strain evidence="2">MIMtkB3</strain>
    </source>
</reference>
<protein>
    <submittedName>
        <fullName evidence="2">Uncharacterized protein</fullName>
    </submittedName>
</protein>
<evidence type="ECO:0000256" key="1">
    <source>
        <dbReference type="SAM" id="MobiDB-lite"/>
    </source>
</evidence>
<dbReference type="AlphaFoldDB" id="A0A858RA98"/>
<name>A0A858RA98_9PROT</name>
<dbReference type="EMBL" id="CP051775">
    <property type="protein sequence ID" value="QJE74410.1"/>
    <property type="molecule type" value="Genomic_DNA"/>
</dbReference>
<gene>
    <name evidence="2" type="ORF">HHL28_16210</name>
</gene>
<dbReference type="Proteomes" id="UP000501891">
    <property type="component" value="Chromosome"/>
</dbReference>
<evidence type="ECO:0000313" key="2">
    <source>
        <dbReference type="EMBL" id="QJE74410.1"/>
    </source>
</evidence>
<feature type="region of interest" description="Disordered" evidence="1">
    <location>
        <begin position="51"/>
        <end position="70"/>
    </location>
</feature>
<organism evidence="2 3">
    <name type="scientific">Aerophototrophica crusticola</name>
    <dbReference type="NCBI Taxonomy" id="1709002"/>
    <lineage>
        <taxon>Bacteria</taxon>
        <taxon>Pseudomonadati</taxon>
        <taxon>Pseudomonadota</taxon>
        <taxon>Alphaproteobacteria</taxon>
        <taxon>Rhodospirillales</taxon>
        <taxon>Rhodospirillaceae</taxon>
        <taxon>Aerophototrophica</taxon>
    </lineage>
</organism>
<proteinExistence type="predicted"/>
<accession>A0A858RA98</accession>
<keyword evidence="3" id="KW-1185">Reference proteome</keyword>